<name>A0A8S1W752_PAROT</name>
<dbReference type="GO" id="GO:0004672">
    <property type="term" value="F:protein kinase activity"/>
    <property type="evidence" value="ECO:0007669"/>
    <property type="project" value="InterPro"/>
</dbReference>
<organism evidence="3 4">
    <name type="scientific">Paramecium octaurelia</name>
    <dbReference type="NCBI Taxonomy" id="43137"/>
    <lineage>
        <taxon>Eukaryota</taxon>
        <taxon>Sar</taxon>
        <taxon>Alveolata</taxon>
        <taxon>Ciliophora</taxon>
        <taxon>Intramacronucleata</taxon>
        <taxon>Oligohymenophorea</taxon>
        <taxon>Peniculida</taxon>
        <taxon>Parameciidae</taxon>
        <taxon>Paramecium</taxon>
    </lineage>
</organism>
<evidence type="ECO:0000313" key="3">
    <source>
        <dbReference type="EMBL" id="CAD8185211.1"/>
    </source>
</evidence>
<keyword evidence="4" id="KW-1185">Reference proteome</keyword>
<gene>
    <name evidence="3" type="ORF">POCTA_138.1.T0850042</name>
</gene>
<evidence type="ECO:0000313" key="4">
    <source>
        <dbReference type="Proteomes" id="UP000683925"/>
    </source>
</evidence>
<keyword evidence="1" id="KW-0812">Transmembrane</keyword>
<dbReference type="PROSITE" id="PS50011">
    <property type="entry name" value="PROTEIN_KINASE_DOM"/>
    <property type="match status" value="1"/>
</dbReference>
<reference evidence="3" key="1">
    <citation type="submission" date="2021-01" db="EMBL/GenBank/DDBJ databases">
        <authorList>
            <consortium name="Genoscope - CEA"/>
            <person name="William W."/>
        </authorList>
    </citation>
    <scope>NUCLEOTIDE SEQUENCE</scope>
</reference>
<keyword evidence="1" id="KW-1133">Transmembrane helix</keyword>
<dbReference type="InterPro" id="IPR000719">
    <property type="entry name" value="Prot_kinase_dom"/>
</dbReference>
<proteinExistence type="predicted"/>
<evidence type="ECO:0000256" key="1">
    <source>
        <dbReference type="SAM" id="Phobius"/>
    </source>
</evidence>
<feature type="domain" description="Protein kinase" evidence="2">
    <location>
        <begin position="1"/>
        <end position="117"/>
    </location>
</feature>
<sequence>MEQGKNTAQQLIAHTSLDLVKKFQLFKVYDQRSQGITCLGYFQRDLNLENFVYFQNKNKVKLIDFGLAKKYSTRLKTIQVGNFLFLFLVFCQYVQMELFLNCYRLQSQFFGYQFIQL</sequence>
<comment type="caution">
    <text evidence="3">The sequence shown here is derived from an EMBL/GenBank/DDBJ whole genome shotgun (WGS) entry which is preliminary data.</text>
</comment>
<dbReference type="AlphaFoldDB" id="A0A8S1W752"/>
<keyword evidence="1" id="KW-0472">Membrane</keyword>
<feature type="transmembrane region" description="Helical" evidence="1">
    <location>
        <begin position="77"/>
        <end position="95"/>
    </location>
</feature>
<dbReference type="GO" id="GO:0005524">
    <property type="term" value="F:ATP binding"/>
    <property type="evidence" value="ECO:0007669"/>
    <property type="project" value="InterPro"/>
</dbReference>
<dbReference type="Proteomes" id="UP000683925">
    <property type="component" value="Unassembled WGS sequence"/>
</dbReference>
<protein>
    <recommendedName>
        <fullName evidence="2">Protein kinase domain-containing protein</fullName>
    </recommendedName>
</protein>
<dbReference type="EMBL" id="CAJJDP010000084">
    <property type="protein sequence ID" value="CAD8185211.1"/>
    <property type="molecule type" value="Genomic_DNA"/>
</dbReference>
<accession>A0A8S1W752</accession>
<evidence type="ECO:0000259" key="2">
    <source>
        <dbReference type="PROSITE" id="PS50011"/>
    </source>
</evidence>